<keyword evidence="1 6" id="KW-0963">Cytoplasm</keyword>
<dbReference type="HAMAP" id="MF_00074">
    <property type="entry name" value="16SrRNA_methyltr_G"/>
    <property type="match status" value="1"/>
</dbReference>
<keyword evidence="2 6" id="KW-0698">rRNA processing</keyword>
<dbReference type="InterPro" id="IPR003682">
    <property type="entry name" value="rRNA_ssu_MeTfrase_G"/>
</dbReference>
<keyword evidence="5 6" id="KW-0949">S-adenosyl-L-methionine</keyword>
<name>A0A0D1EB37_9RHOB</name>
<evidence type="ECO:0000256" key="5">
    <source>
        <dbReference type="ARBA" id="ARBA00022691"/>
    </source>
</evidence>
<evidence type="ECO:0000256" key="4">
    <source>
        <dbReference type="ARBA" id="ARBA00022679"/>
    </source>
</evidence>
<keyword evidence="8" id="KW-1185">Reference proteome</keyword>
<dbReference type="PATRIC" id="fig|935700.4.peg.3401"/>
<gene>
    <name evidence="6 7" type="primary">rsmG</name>
    <name evidence="7" type="ORF">jaqu_32940</name>
</gene>
<comment type="catalytic activity">
    <reaction evidence="6">
        <text>guanosine(527) in 16S rRNA + S-adenosyl-L-methionine = N(7)-methylguanosine(527) in 16S rRNA + S-adenosyl-L-homocysteine</text>
        <dbReference type="Rhea" id="RHEA:42732"/>
        <dbReference type="Rhea" id="RHEA-COMP:10209"/>
        <dbReference type="Rhea" id="RHEA-COMP:10210"/>
        <dbReference type="ChEBI" id="CHEBI:57856"/>
        <dbReference type="ChEBI" id="CHEBI:59789"/>
        <dbReference type="ChEBI" id="CHEBI:74269"/>
        <dbReference type="ChEBI" id="CHEBI:74480"/>
        <dbReference type="EC" id="2.1.1.170"/>
    </reaction>
</comment>
<evidence type="ECO:0000256" key="3">
    <source>
        <dbReference type="ARBA" id="ARBA00022603"/>
    </source>
</evidence>
<dbReference type="SUPFAM" id="SSF53335">
    <property type="entry name" value="S-adenosyl-L-methionine-dependent methyltransferases"/>
    <property type="match status" value="1"/>
</dbReference>
<protein>
    <recommendedName>
        <fullName evidence="6">Ribosomal RNA small subunit methyltransferase G</fullName>
        <ecNumber evidence="6">2.1.1.170</ecNumber>
    </recommendedName>
    <alternativeName>
        <fullName evidence="6">16S rRNA 7-methylguanosine methyltransferase</fullName>
        <shortName evidence="6">16S rRNA m7G methyltransferase</shortName>
    </alternativeName>
</protein>
<sequence>MRAEGVSRETQRRLDAFQALVQKWSPRINLVSRGDLDHLRDRHIADSIQVADAGPRSVDHWVDLGSGGGFPGIVVSIMRPDVSRMTLVESDARKTAFLRTCVRDLELRDVSIVNKRIENLQPMVADVISARAVAHLTALLQLASPHLIPDGVALFPKGANWKDEIEAARRDWDFDFDAIPSTTSPTASILSVRNIRHAPK</sequence>
<comment type="caution">
    <text evidence="7">The sequence shown here is derived from an EMBL/GenBank/DDBJ whole genome shotgun (WGS) entry which is preliminary data.</text>
</comment>
<dbReference type="EMBL" id="JYFE01000060">
    <property type="protein sequence ID" value="KIT14969.1"/>
    <property type="molecule type" value="Genomic_DNA"/>
</dbReference>
<keyword evidence="3 6" id="KW-0489">Methyltransferase</keyword>
<comment type="similarity">
    <text evidence="6">Belongs to the methyltransferase superfamily. RNA methyltransferase RsmG family.</text>
</comment>
<dbReference type="AlphaFoldDB" id="A0A0D1EB37"/>
<dbReference type="RefSeq" id="WP_084629934.1">
    <property type="nucleotide sequence ID" value="NZ_JYFE01000060.1"/>
</dbReference>
<evidence type="ECO:0000256" key="2">
    <source>
        <dbReference type="ARBA" id="ARBA00022552"/>
    </source>
</evidence>
<dbReference type="PIRSF" id="PIRSF003078">
    <property type="entry name" value="GidB"/>
    <property type="match status" value="1"/>
</dbReference>
<accession>A0A0D1EB37</accession>
<dbReference type="GO" id="GO:0005829">
    <property type="term" value="C:cytosol"/>
    <property type="evidence" value="ECO:0007669"/>
    <property type="project" value="TreeGrafter"/>
</dbReference>
<proteinExistence type="inferred from homology"/>
<dbReference type="PANTHER" id="PTHR31760">
    <property type="entry name" value="S-ADENOSYL-L-METHIONINE-DEPENDENT METHYLTRANSFERASES SUPERFAMILY PROTEIN"/>
    <property type="match status" value="1"/>
</dbReference>
<comment type="caution">
    <text evidence="6">Lacks conserved residue(s) required for the propagation of feature annotation.</text>
</comment>
<dbReference type="OrthoDB" id="9808773at2"/>
<evidence type="ECO:0000256" key="1">
    <source>
        <dbReference type="ARBA" id="ARBA00022490"/>
    </source>
</evidence>
<dbReference type="InterPro" id="IPR029063">
    <property type="entry name" value="SAM-dependent_MTases_sf"/>
</dbReference>
<evidence type="ECO:0000256" key="6">
    <source>
        <dbReference type="HAMAP-Rule" id="MF_00074"/>
    </source>
</evidence>
<feature type="binding site" evidence="6">
    <location>
        <position position="70"/>
    </location>
    <ligand>
        <name>S-adenosyl-L-methionine</name>
        <dbReference type="ChEBI" id="CHEBI:59789"/>
    </ligand>
</feature>
<dbReference type="EC" id="2.1.1.170" evidence="6"/>
<comment type="subcellular location">
    <subcellularLocation>
        <location evidence="6">Cytoplasm</location>
    </subcellularLocation>
</comment>
<dbReference type="STRING" id="935700.jaqu_32940"/>
<feature type="binding site" evidence="6">
    <location>
        <position position="65"/>
    </location>
    <ligand>
        <name>S-adenosyl-L-methionine</name>
        <dbReference type="ChEBI" id="CHEBI:59789"/>
    </ligand>
</feature>
<keyword evidence="4 6" id="KW-0808">Transferase</keyword>
<organism evidence="7 8">
    <name type="scientific">Jannaschia aquimarina</name>
    <dbReference type="NCBI Taxonomy" id="935700"/>
    <lineage>
        <taxon>Bacteria</taxon>
        <taxon>Pseudomonadati</taxon>
        <taxon>Pseudomonadota</taxon>
        <taxon>Alphaproteobacteria</taxon>
        <taxon>Rhodobacterales</taxon>
        <taxon>Roseobacteraceae</taxon>
        <taxon>Jannaschia</taxon>
    </lineage>
</organism>
<reference evidence="7 8" key="1">
    <citation type="submission" date="2015-02" db="EMBL/GenBank/DDBJ databases">
        <title>Genome Sequence of Jannaschia aquimarina DSM28248, a member of the Roseobacter clade.</title>
        <authorList>
            <person name="Voget S."/>
            <person name="Daniel R."/>
        </authorList>
    </citation>
    <scope>NUCLEOTIDE SEQUENCE [LARGE SCALE GENOMIC DNA]</scope>
    <source>
        <strain evidence="7 8">GSW-M26</strain>
    </source>
</reference>
<dbReference type="PANTHER" id="PTHR31760:SF0">
    <property type="entry name" value="S-ADENOSYL-L-METHIONINE-DEPENDENT METHYLTRANSFERASES SUPERFAMILY PROTEIN"/>
    <property type="match status" value="1"/>
</dbReference>
<dbReference type="GO" id="GO:0070043">
    <property type="term" value="F:rRNA (guanine-N7-)-methyltransferase activity"/>
    <property type="evidence" value="ECO:0007669"/>
    <property type="project" value="UniProtKB-UniRule"/>
</dbReference>
<dbReference type="Proteomes" id="UP000032232">
    <property type="component" value="Unassembled WGS sequence"/>
</dbReference>
<dbReference type="NCBIfam" id="TIGR00138">
    <property type="entry name" value="rsmG_gidB"/>
    <property type="match status" value="1"/>
</dbReference>
<dbReference type="Gene3D" id="3.40.50.150">
    <property type="entry name" value="Vaccinia Virus protein VP39"/>
    <property type="match status" value="1"/>
</dbReference>
<dbReference type="Pfam" id="PF02527">
    <property type="entry name" value="GidB"/>
    <property type="match status" value="1"/>
</dbReference>
<evidence type="ECO:0000313" key="7">
    <source>
        <dbReference type="EMBL" id="KIT14969.1"/>
    </source>
</evidence>
<feature type="binding site" evidence="6">
    <location>
        <begin position="117"/>
        <end position="118"/>
    </location>
    <ligand>
        <name>S-adenosyl-L-methionine</name>
        <dbReference type="ChEBI" id="CHEBI:59789"/>
    </ligand>
</feature>
<feature type="binding site" evidence="6">
    <location>
        <position position="131"/>
    </location>
    <ligand>
        <name>S-adenosyl-L-methionine</name>
        <dbReference type="ChEBI" id="CHEBI:59789"/>
    </ligand>
</feature>
<evidence type="ECO:0000313" key="8">
    <source>
        <dbReference type="Proteomes" id="UP000032232"/>
    </source>
</evidence>
<comment type="function">
    <text evidence="6">Specifically methylates the N7 position of guanine in position 527 of 16S rRNA.</text>
</comment>